<evidence type="ECO:0000313" key="2">
    <source>
        <dbReference type="Proteomes" id="UP000189701"/>
    </source>
</evidence>
<protein>
    <submittedName>
        <fullName evidence="3">Uncharacterized protein LOC104228535 isoform X1</fullName>
    </submittedName>
</protein>
<feature type="domain" description="HAT C-terminal dimerisation" evidence="1">
    <location>
        <begin position="11"/>
        <end position="67"/>
    </location>
</feature>
<dbReference type="OrthoDB" id="2017576at2759"/>
<dbReference type="Pfam" id="PF05699">
    <property type="entry name" value="Dimer_Tnp_hAT"/>
    <property type="match status" value="1"/>
</dbReference>
<reference evidence="2" key="1">
    <citation type="journal article" date="2013" name="Genome Biol.">
        <title>Reference genomes and transcriptomes of Nicotiana sylvestris and Nicotiana tomentosiformis.</title>
        <authorList>
            <person name="Sierro N."/>
            <person name="Battey J.N."/>
            <person name="Ouadi S."/>
            <person name="Bovet L."/>
            <person name="Goepfert S."/>
            <person name="Bakaher N."/>
            <person name="Peitsch M.C."/>
            <person name="Ivanov N.V."/>
        </authorList>
    </citation>
    <scope>NUCLEOTIDE SEQUENCE [LARGE SCALE GENOMIC DNA]</scope>
</reference>
<dbReference type="InterPro" id="IPR008906">
    <property type="entry name" value="HATC_C_dom"/>
</dbReference>
<reference evidence="3" key="2">
    <citation type="submission" date="2025-08" db="UniProtKB">
        <authorList>
            <consortium name="RefSeq"/>
        </authorList>
    </citation>
    <scope>IDENTIFICATION</scope>
    <source>
        <tissue evidence="3">Leaf</tissue>
    </source>
</reference>
<evidence type="ECO:0000313" key="3">
    <source>
        <dbReference type="RefSeq" id="XP_009779314.1"/>
    </source>
</evidence>
<name>A0A1U7WXA2_NICSY</name>
<accession>A0A1U7WXA2</accession>
<sequence>MQDLKLKHANYGVSAPLLQSLAYKLLTQPASSYCCERNWSTYSLIHNIKRNKYATARAEDLVFVPYNLWLLSRKKEKYTSGPCKYWDLVEINLILIRQLMVLIELSMDEPQLERVVFQRSCGGKLGPKSS</sequence>
<proteinExistence type="predicted"/>
<gene>
    <name evidence="3" type="primary">LOC104228535</name>
</gene>
<dbReference type="InterPro" id="IPR012337">
    <property type="entry name" value="RNaseH-like_sf"/>
</dbReference>
<dbReference type="STRING" id="4096.A0A1U7WXA2"/>
<dbReference type="SUPFAM" id="SSF53098">
    <property type="entry name" value="Ribonuclease H-like"/>
    <property type="match status" value="1"/>
</dbReference>
<keyword evidence="2" id="KW-1185">Reference proteome</keyword>
<dbReference type="Proteomes" id="UP000189701">
    <property type="component" value="Unplaced"/>
</dbReference>
<evidence type="ECO:0000259" key="1">
    <source>
        <dbReference type="Pfam" id="PF05699"/>
    </source>
</evidence>
<organism evidence="2 3">
    <name type="scientific">Nicotiana sylvestris</name>
    <name type="common">Wood tobacco</name>
    <name type="synonym">South American tobacco</name>
    <dbReference type="NCBI Taxonomy" id="4096"/>
    <lineage>
        <taxon>Eukaryota</taxon>
        <taxon>Viridiplantae</taxon>
        <taxon>Streptophyta</taxon>
        <taxon>Embryophyta</taxon>
        <taxon>Tracheophyta</taxon>
        <taxon>Spermatophyta</taxon>
        <taxon>Magnoliopsida</taxon>
        <taxon>eudicotyledons</taxon>
        <taxon>Gunneridae</taxon>
        <taxon>Pentapetalae</taxon>
        <taxon>asterids</taxon>
        <taxon>lamiids</taxon>
        <taxon>Solanales</taxon>
        <taxon>Solanaceae</taxon>
        <taxon>Nicotianoideae</taxon>
        <taxon>Nicotianeae</taxon>
        <taxon>Nicotiana</taxon>
    </lineage>
</organism>
<dbReference type="RefSeq" id="XP_009779314.1">
    <property type="nucleotide sequence ID" value="XM_009781012.1"/>
</dbReference>
<dbReference type="GO" id="GO:0046983">
    <property type="term" value="F:protein dimerization activity"/>
    <property type="evidence" value="ECO:0007669"/>
    <property type="project" value="InterPro"/>
</dbReference>
<dbReference type="AlphaFoldDB" id="A0A1U7WXA2"/>